<dbReference type="PANTHER" id="PTHR30572:SF4">
    <property type="entry name" value="ABC TRANSPORTER PERMEASE YTRF"/>
    <property type="match status" value="1"/>
</dbReference>
<evidence type="ECO:0000256" key="4">
    <source>
        <dbReference type="ARBA" id="ARBA00022989"/>
    </source>
</evidence>
<sequence>MNWILAWRNLWRNWRRSIVMVASIAVGFMALGLFAGYTKSIYVGLGNVAVHGELTGHLMINKRGWLTQGRLEPARYMLTPDDLARAERIIRTELPQAYLVPRMGSFGLLSNGKSSTIFVGEGVDPDDLQVLQGPFNGGARPLPSGQGAVTILAEGLGQILNLKRGDYGTMLVSTLHGQVNAMDVDVHDTLNSGNVATNDKLLLLPLSGTRTLLDAPGMADRLTVLFTKELVQDNSPLQSSTRMQRIYVKENPGEAATAGMRDRLTAAFRANGLDLEVRTWQEVSAFYRQIKGIYDITYVLMLAVVLAVVILSVANSMSMAVIERTREIGTLRALGMTPAAVVKLFMKESAIMVVLGIGSGLALMLAARYGVNLADIRYVPPANTLAIPLHVGLDVLNTVLVAIFLCLLSSLATWLPALRAARQPIPNSLGHV</sequence>
<organism evidence="9 10">
    <name type="scientific">Pseudoduganella rivuli</name>
    <dbReference type="NCBI Taxonomy" id="2666085"/>
    <lineage>
        <taxon>Bacteria</taxon>
        <taxon>Pseudomonadati</taxon>
        <taxon>Pseudomonadota</taxon>
        <taxon>Betaproteobacteria</taxon>
        <taxon>Burkholderiales</taxon>
        <taxon>Oxalobacteraceae</taxon>
        <taxon>Telluria group</taxon>
        <taxon>Pseudoduganella</taxon>
    </lineage>
</organism>
<comment type="similarity">
    <text evidence="6">Belongs to the ABC-4 integral membrane protein family.</text>
</comment>
<dbReference type="GO" id="GO:0022857">
    <property type="term" value="F:transmembrane transporter activity"/>
    <property type="evidence" value="ECO:0007669"/>
    <property type="project" value="TreeGrafter"/>
</dbReference>
<evidence type="ECO:0000256" key="3">
    <source>
        <dbReference type="ARBA" id="ARBA00022692"/>
    </source>
</evidence>
<keyword evidence="5 7" id="KW-0472">Membrane</keyword>
<dbReference type="Proteomes" id="UP000446768">
    <property type="component" value="Unassembled WGS sequence"/>
</dbReference>
<feature type="transmembrane region" description="Helical" evidence="7">
    <location>
        <begin position="298"/>
        <end position="322"/>
    </location>
</feature>
<evidence type="ECO:0000259" key="8">
    <source>
        <dbReference type="Pfam" id="PF02687"/>
    </source>
</evidence>
<feature type="transmembrane region" description="Helical" evidence="7">
    <location>
        <begin position="391"/>
        <end position="415"/>
    </location>
</feature>
<dbReference type="PANTHER" id="PTHR30572">
    <property type="entry name" value="MEMBRANE COMPONENT OF TRANSPORTER-RELATED"/>
    <property type="match status" value="1"/>
</dbReference>
<proteinExistence type="inferred from homology"/>
<feature type="transmembrane region" description="Helical" evidence="7">
    <location>
        <begin position="350"/>
        <end position="371"/>
    </location>
</feature>
<evidence type="ECO:0000313" key="9">
    <source>
        <dbReference type="EMBL" id="MRV75960.1"/>
    </source>
</evidence>
<accession>A0A7X2LUS0</accession>
<name>A0A7X2LUS0_9BURK</name>
<evidence type="ECO:0000256" key="5">
    <source>
        <dbReference type="ARBA" id="ARBA00023136"/>
    </source>
</evidence>
<feature type="transmembrane region" description="Helical" evidence="7">
    <location>
        <begin position="18"/>
        <end position="37"/>
    </location>
</feature>
<evidence type="ECO:0000256" key="7">
    <source>
        <dbReference type="SAM" id="Phobius"/>
    </source>
</evidence>
<dbReference type="Pfam" id="PF02687">
    <property type="entry name" value="FtsX"/>
    <property type="match status" value="1"/>
</dbReference>
<reference evidence="9 10" key="1">
    <citation type="submission" date="2019-11" db="EMBL/GenBank/DDBJ databases">
        <title>Novel species isolated from a subtropical stream in China.</title>
        <authorList>
            <person name="Lu H."/>
        </authorList>
    </citation>
    <scope>NUCLEOTIDE SEQUENCE [LARGE SCALE GENOMIC DNA]</scope>
    <source>
        <strain evidence="9 10">FT92W</strain>
    </source>
</reference>
<protein>
    <submittedName>
        <fullName evidence="9">FtsX-like permease family protein</fullName>
    </submittedName>
</protein>
<evidence type="ECO:0000256" key="1">
    <source>
        <dbReference type="ARBA" id="ARBA00004651"/>
    </source>
</evidence>
<comment type="subcellular location">
    <subcellularLocation>
        <location evidence="1">Cell membrane</location>
        <topology evidence="1">Multi-pass membrane protein</topology>
    </subcellularLocation>
</comment>
<keyword evidence="4 7" id="KW-1133">Transmembrane helix</keyword>
<evidence type="ECO:0000313" key="10">
    <source>
        <dbReference type="Proteomes" id="UP000446768"/>
    </source>
</evidence>
<evidence type="ECO:0000256" key="2">
    <source>
        <dbReference type="ARBA" id="ARBA00022475"/>
    </source>
</evidence>
<dbReference type="GO" id="GO:0005886">
    <property type="term" value="C:plasma membrane"/>
    <property type="evidence" value="ECO:0007669"/>
    <property type="project" value="UniProtKB-SubCell"/>
</dbReference>
<dbReference type="EMBL" id="WKJJ01000025">
    <property type="protein sequence ID" value="MRV75960.1"/>
    <property type="molecule type" value="Genomic_DNA"/>
</dbReference>
<keyword evidence="2" id="KW-1003">Cell membrane</keyword>
<dbReference type="InterPro" id="IPR003838">
    <property type="entry name" value="ABC3_permease_C"/>
</dbReference>
<dbReference type="AlphaFoldDB" id="A0A7X2LUS0"/>
<evidence type="ECO:0000256" key="6">
    <source>
        <dbReference type="ARBA" id="ARBA00038076"/>
    </source>
</evidence>
<dbReference type="InterPro" id="IPR050250">
    <property type="entry name" value="Macrolide_Exporter_MacB"/>
</dbReference>
<keyword evidence="10" id="KW-1185">Reference proteome</keyword>
<dbReference type="RefSeq" id="WP_154380990.1">
    <property type="nucleotide sequence ID" value="NZ_WKJJ01000025.1"/>
</dbReference>
<gene>
    <name evidence="9" type="ORF">GJ700_30030</name>
</gene>
<feature type="domain" description="ABC3 transporter permease C-terminal" evidence="8">
    <location>
        <begin position="300"/>
        <end position="424"/>
    </location>
</feature>
<comment type="caution">
    <text evidence="9">The sequence shown here is derived from an EMBL/GenBank/DDBJ whole genome shotgun (WGS) entry which is preliminary data.</text>
</comment>
<keyword evidence="3 7" id="KW-0812">Transmembrane</keyword>